<keyword evidence="8" id="KW-1185">Reference proteome</keyword>
<dbReference type="PANTHER" id="PTHR42826">
    <property type="entry name" value="DICARBOXYLATE TRANSPORTER 2.1, CHLOROPLASTIC"/>
    <property type="match status" value="1"/>
</dbReference>
<feature type="transmembrane region" description="Helical" evidence="6">
    <location>
        <begin position="88"/>
        <end position="115"/>
    </location>
</feature>
<dbReference type="InterPro" id="IPR001898">
    <property type="entry name" value="SLC13A/DASS"/>
</dbReference>
<feature type="transmembrane region" description="Helical" evidence="6">
    <location>
        <begin position="444"/>
        <end position="467"/>
    </location>
</feature>
<feature type="transmembrane region" description="Helical" evidence="6">
    <location>
        <begin position="52"/>
        <end position="68"/>
    </location>
</feature>
<sequence>MRPGRLAAAVGVGLVLWFVPTPDGLADNAWGLFALFVATILMIILNAAPMGTVSVVAMAACAATGVLAPGDPGASITAALSGFSNSTIWLIVSAFFIARAVIASGLGARLGYLFVRIFGRSTLGLAYGLGLADLVTSPAIPSNTARAGGIVYPVMESILKTDGVDPADPATHRRMASFLAISTYNLDLAASVIFFTGAAPNALGTKLADQMGVDTPSWGGWFLLACVPGIIGFIAVPLVLYLLYRPEARKTPHAPQEAARRLAALGPMATREKITLGVFVTVIALWVAGGSWLNPTTVAFIGLALLLLCGVLTWSDVKGERSAWDTLVWFAALVMMGSQLNETGFIDWLGGLVEGPLGGLDPTVAFVALTVVYAASHYLFASGTAHTAAMFSVFLGTGVALGLPALPLIVILAALPTLMGCLTHYGNGPAPLYFGTGYVPVGRWWSLGAVIGLVHLAVWLGVGPLWWQLIGAW</sequence>
<keyword evidence="5 6" id="KW-0472">Membrane</keyword>
<evidence type="ECO:0000256" key="4">
    <source>
        <dbReference type="ARBA" id="ARBA00022989"/>
    </source>
</evidence>
<protein>
    <submittedName>
        <fullName evidence="7">2-oxoglutarate translocator</fullName>
    </submittedName>
</protein>
<dbReference type="GO" id="GO:0016020">
    <property type="term" value="C:membrane"/>
    <property type="evidence" value="ECO:0007669"/>
    <property type="project" value="UniProtKB-SubCell"/>
</dbReference>
<comment type="subcellular location">
    <subcellularLocation>
        <location evidence="1">Membrane</location>
        <topology evidence="1">Multi-pass membrane protein</topology>
    </subcellularLocation>
</comment>
<evidence type="ECO:0000256" key="3">
    <source>
        <dbReference type="ARBA" id="ARBA00022692"/>
    </source>
</evidence>
<evidence type="ECO:0000313" key="7">
    <source>
        <dbReference type="EMBL" id="APT88346.1"/>
    </source>
</evidence>
<evidence type="ECO:0000313" key="8">
    <source>
        <dbReference type="Proteomes" id="UP000185434"/>
    </source>
</evidence>
<evidence type="ECO:0000256" key="1">
    <source>
        <dbReference type="ARBA" id="ARBA00004141"/>
    </source>
</evidence>
<feature type="transmembrane region" description="Helical" evidence="6">
    <location>
        <begin position="28"/>
        <end position="45"/>
    </location>
</feature>
<dbReference type="STRING" id="1437875.CFRA_02595"/>
<evidence type="ECO:0000256" key="6">
    <source>
        <dbReference type="SAM" id="Phobius"/>
    </source>
</evidence>
<evidence type="ECO:0000256" key="5">
    <source>
        <dbReference type="ARBA" id="ARBA00023136"/>
    </source>
</evidence>
<dbReference type="NCBIfam" id="TIGR00785">
    <property type="entry name" value="dass"/>
    <property type="match status" value="1"/>
</dbReference>
<organism evidence="7 8">
    <name type="scientific">Corynebacterium frankenforstense DSM 45800</name>
    <dbReference type="NCBI Taxonomy" id="1437875"/>
    <lineage>
        <taxon>Bacteria</taxon>
        <taxon>Bacillati</taxon>
        <taxon>Actinomycetota</taxon>
        <taxon>Actinomycetes</taxon>
        <taxon>Mycobacteriales</taxon>
        <taxon>Corynebacteriaceae</taxon>
        <taxon>Corynebacterium</taxon>
    </lineage>
</organism>
<dbReference type="Proteomes" id="UP000185434">
    <property type="component" value="Chromosome"/>
</dbReference>
<feature type="transmembrane region" description="Helical" evidence="6">
    <location>
        <begin position="218"/>
        <end position="244"/>
    </location>
</feature>
<gene>
    <name evidence="7" type="ORF">CFRA_02595</name>
</gene>
<feature type="transmembrane region" description="Helical" evidence="6">
    <location>
        <begin position="298"/>
        <end position="315"/>
    </location>
</feature>
<dbReference type="PIRSF" id="PIRSF002457">
    <property type="entry name" value="DASS"/>
    <property type="match status" value="1"/>
</dbReference>
<dbReference type="AlphaFoldDB" id="A0A1L7CR71"/>
<keyword evidence="3 6" id="KW-0812">Transmembrane</keyword>
<feature type="transmembrane region" description="Helical" evidence="6">
    <location>
        <begin position="274"/>
        <end position="292"/>
    </location>
</feature>
<feature type="transmembrane region" description="Helical" evidence="6">
    <location>
        <begin position="393"/>
        <end position="415"/>
    </location>
</feature>
<evidence type="ECO:0000256" key="2">
    <source>
        <dbReference type="ARBA" id="ARBA00007349"/>
    </source>
</evidence>
<dbReference type="GO" id="GO:0022857">
    <property type="term" value="F:transmembrane transporter activity"/>
    <property type="evidence" value="ECO:0007669"/>
    <property type="project" value="InterPro"/>
</dbReference>
<reference evidence="7 8" key="1">
    <citation type="submission" date="2014-08" db="EMBL/GenBank/DDBJ databases">
        <title>Complete genome sequence of Corynebacterium frankenforstense ST18(T) (=DSM 45800(T)), isolated from raw cow milk.</title>
        <authorList>
            <person name="Ruckert C."/>
            <person name="Albersmeier A."/>
            <person name="Winkler A."/>
            <person name="Lipski A."/>
            <person name="Kalinowski J."/>
        </authorList>
    </citation>
    <scope>NUCLEOTIDE SEQUENCE [LARGE SCALE GENOMIC DNA]</scope>
    <source>
        <strain evidence="7 8">ST18</strain>
    </source>
</reference>
<accession>A0A1L7CR71</accession>
<dbReference type="KEGG" id="cfk:CFRA_02595"/>
<feature type="transmembrane region" description="Helical" evidence="6">
    <location>
        <begin position="362"/>
        <end position="381"/>
    </location>
</feature>
<dbReference type="Pfam" id="PF00939">
    <property type="entry name" value="Na_sulph_symp"/>
    <property type="match status" value="1"/>
</dbReference>
<dbReference type="InterPro" id="IPR030676">
    <property type="entry name" value="CitT-rel"/>
</dbReference>
<proteinExistence type="inferred from homology"/>
<name>A0A1L7CR71_9CORY</name>
<keyword evidence="4 6" id="KW-1133">Transmembrane helix</keyword>
<feature type="transmembrane region" description="Helical" evidence="6">
    <location>
        <begin position="178"/>
        <end position="198"/>
    </location>
</feature>
<feature type="transmembrane region" description="Helical" evidence="6">
    <location>
        <begin position="327"/>
        <end position="350"/>
    </location>
</feature>
<comment type="similarity">
    <text evidence="2">Belongs to the SLC13A/DASS transporter (TC 2.A.47) family. DIT1 subfamily.</text>
</comment>
<dbReference type="EMBL" id="CP009247">
    <property type="protein sequence ID" value="APT88346.1"/>
    <property type="molecule type" value="Genomic_DNA"/>
</dbReference>